<feature type="compositionally biased region" description="Polar residues" evidence="1">
    <location>
        <begin position="42"/>
        <end position="51"/>
    </location>
</feature>
<evidence type="ECO:0000256" key="1">
    <source>
        <dbReference type="SAM" id="MobiDB-lite"/>
    </source>
</evidence>
<reference evidence="2 3" key="1">
    <citation type="submission" date="2014-04" db="EMBL/GenBank/DDBJ databases">
        <authorList>
            <consortium name="DOE Joint Genome Institute"/>
            <person name="Kuo A."/>
            <person name="Gay G."/>
            <person name="Dore J."/>
            <person name="Kohler A."/>
            <person name="Nagy L.G."/>
            <person name="Floudas D."/>
            <person name="Copeland A."/>
            <person name="Barry K.W."/>
            <person name="Cichocki N."/>
            <person name="Veneault-Fourrey C."/>
            <person name="LaButti K."/>
            <person name="Lindquist E.A."/>
            <person name="Lipzen A."/>
            <person name="Lundell T."/>
            <person name="Morin E."/>
            <person name="Murat C."/>
            <person name="Sun H."/>
            <person name="Tunlid A."/>
            <person name="Henrissat B."/>
            <person name="Grigoriev I.V."/>
            <person name="Hibbett D.S."/>
            <person name="Martin F."/>
            <person name="Nordberg H.P."/>
            <person name="Cantor M.N."/>
            <person name="Hua S.X."/>
        </authorList>
    </citation>
    <scope>NUCLEOTIDE SEQUENCE [LARGE SCALE GENOMIC DNA]</scope>
    <source>
        <strain evidence="3">h7</strain>
    </source>
</reference>
<dbReference type="EMBL" id="KN831768">
    <property type="protein sequence ID" value="KIM48575.1"/>
    <property type="molecule type" value="Genomic_DNA"/>
</dbReference>
<protein>
    <submittedName>
        <fullName evidence="2">Uncharacterized protein</fullName>
    </submittedName>
</protein>
<feature type="region of interest" description="Disordered" evidence="1">
    <location>
        <begin position="42"/>
        <end position="65"/>
    </location>
</feature>
<dbReference type="Proteomes" id="UP000053424">
    <property type="component" value="Unassembled WGS sequence"/>
</dbReference>
<dbReference type="HOGENOM" id="CLU_2346924_0_0_1"/>
<evidence type="ECO:0000313" key="3">
    <source>
        <dbReference type="Proteomes" id="UP000053424"/>
    </source>
</evidence>
<evidence type="ECO:0000313" key="2">
    <source>
        <dbReference type="EMBL" id="KIM48575.1"/>
    </source>
</evidence>
<accession>A0A0C3CIL6</accession>
<dbReference type="AlphaFoldDB" id="A0A0C3CIL6"/>
<organism evidence="2 3">
    <name type="scientific">Hebeloma cylindrosporum</name>
    <dbReference type="NCBI Taxonomy" id="76867"/>
    <lineage>
        <taxon>Eukaryota</taxon>
        <taxon>Fungi</taxon>
        <taxon>Dikarya</taxon>
        <taxon>Basidiomycota</taxon>
        <taxon>Agaricomycotina</taxon>
        <taxon>Agaricomycetes</taxon>
        <taxon>Agaricomycetidae</taxon>
        <taxon>Agaricales</taxon>
        <taxon>Agaricineae</taxon>
        <taxon>Hymenogastraceae</taxon>
        <taxon>Hebeloma</taxon>
    </lineage>
</organism>
<reference evidence="3" key="2">
    <citation type="submission" date="2015-01" db="EMBL/GenBank/DDBJ databases">
        <title>Evolutionary Origins and Diversification of the Mycorrhizal Mutualists.</title>
        <authorList>
            <consortium name="DOE Joint Genome Institute"/>
            <consortium name="Mycorrhizal Genomics Consortium"/>
            <person name="Kohler A."/>
            <person name="Kuo A."/>
            <person name="Nagy L.G."/>
            <person name="Floudas D."/>
            <person name="Copeland A."/>
            <person name="Barry K.W."/>
            <person name="Cichocki N."/>
            <person name="Veneault-Fourrey C."/>
            <person name="LaButti K."/>
            <person name="Lindquist E.A."/>
            <person name="Lipzen A."/>
            <person name="Lundell T."/>
            <person name="Morin E."/>
            <person name="Murat C."/>
            <person name="Riley R."/>
            <person name="Ohm R."/>
            <person name="Sun H."/>
            <person name="Tunlid A."/>
            <person name="Henrissat B."/>
            <person name="Grigoriev I.V."/>
            <person name="Hibbett D.S."/>
            <person name="Martin F."/>
        </authorList>
    </citation>
    <scope>NUCLEOTIDE SEQUENCE [LARGE SCALE GENOMIC DNA]</scope>
    <source>
        <strain evidence="3">h7</strain>
    </source>
</reference>
<keyword evidence="3" id="KW-1185">Reference proteome</keyword>
<name>A0A0C3CIL6_HEBCY</name>
<sequence length="97" mass="10879">MVSTSGGRQVKNLGIVKRGWGSRFLHGFRFWGGVRVYAQNIDQSGSEQSTHVRPRKSNSDGLETGYVSGLLRGRKNAMMRKDTMMEMKNCKSPPLEC</sequence>
<gene>
    <name evidence="2" type="ORF">M413DRAFT_437786</name>
</gene>
<proteinExistence type="predicted"/>